<dbReference type="Proteomes" id="UP000694251">
    <property type="component" value="Chromosome 9"/>
</dbReference>
<sequence>MFLLTLLFSAFTLSFKLLHPFRVILVSSYKLQAMDKSSALEYINQMFPTGDSFSS</sequence>
<evidence type="ECO:0000313" key="1">
    <source>
        <dbReference type="EMBL" id="KAG7572286.1"/>
    </source>
</evidence>
<dbReference type="AlphaFoldDB" id="A0A8T2AJL9"/>
<comment type="caution">
    <text evidence="1">The sequence shown here is derived from an EMBL/GenBank/DDBJ whole genome shotgun (WGS) entry which is preliminary data.</text>
</comment>
<keyword evidence="2" id="KW-1185">Reference proteome</keyword>
<name>A0A8T2AJL9_ARASU</name>
<accession>A0A8T2AJL9</accession>
<evidence type="ECO:0000313" key="2">
    <source>
        <dbReference type="Proteomes" id="UP000694251"/>
    </source>
</evidence>
<organism evidence="1 2">
    <name type="scientific">Arabidopsis suecica</name>
    <name type="common">Swedish thale-cress</name>
    <name type="synonym">Cardaminopsis suecica</name>
    <dbReference type="NCBI Taxonomy" id="45249"/>
    <lineage>
        <taxon>Eukaryota</taxon>
        <taxon>Viridiplantae</taxon>
        <taxon>Streptophyta</taxon>
        <taxon>Embryophyta</taxon>
        <taxon>Tracheophyta</taxon>
        <taxon>Spermatophyta</taxon>
        <taxon>Magnoliopsida</taxon>
        <taxon>eudicotyledons</taxon>
        <taxon>Gunneridae</taxon>
        <taxon>Pentapetalae</taxon>
        <taxon>rosids</taxon>
        <taxon>malvids</taxon>
        <taxon>Brassicales</taxon>
        <taxon>Brassicaceae</taxon>
        <taxon>Camelineae</taxon>
        <taxon>Arabidopsis</taxon>
    </lineage>
</organism>
<protein>
    <submittedName>
        <fullName evidence="1">Uncharacterized protein</fullName>
    </submittedName>
</protein>
<dbReference type="OrthoDB" id="10595215at2759"/>
<proteinExistence type="predicted"/>
<reference evidence="1 2" key="1">
    <citation type="submission" date="2020-12" db="EMBL/GenBank/DDBJ databases">
        <title>Concerted genomic and epigenomic changes stabilize Arabidopsis allopolyploids.</title>
        <authorList>
            <person name="Chen Z."/>
        </authorList>
    </citation>
    <scope>NUCLEOTIDE SEQUENCE [LARGE SCALE GENOMIC DNA]</scope>
    <source>
        <strain evidence="1">As9502</strain>
        <tissue evidence="1">Leaf</tissue>
    </source>
</reference>
<gene>
    <name evidence="1" type="ORF">ISN44_As09g006540</name>
</gene>
<dbReference type="EMBL" id="JAEFBJ010000009">
    <property type="protein sequence ID" value="KAG7572286.1"/>
    <property type="molecule type" value="Genomic_DNA"/>
</dbReference>